<reference evidence="2 3" key="1">
    <citation type="submission" date="2021-04" db="EMBL/GenBank/DDBJ databases">
        <authorList>
            <person name="Bliznina A."/>
        </authorList>
    </citation>
    <scope>NUCLEOTIDE SEQUENCE [LARGE SCALE GENOMIC DNA]</scope>
</reference>
<feature type="compositionally biased region" description="Polar residues" evidence="1">
    <location>
        <begin position="93"/>
        <end position="106"/>
    </location>
</feature>
<feature type="region of interest" description="Disordered" evidence="1">
    <location>
        <begin position="62"/>
        <end position="106"/>
    </location>
</feature>
<feature type="compositionally biased region" description="Polar residues" evidence="1">
    <location>
        <begin position="62"/>
        <end position="74"/>
    </location>
</feature>
<organism evidence="2 3">
    <name type="scientific">Oikopleura dioica</name>
    <name type="common">Tunicate</name>
    <dbReference type="NCBI Taxonomy" id="34765"/>
    <lineage>
        <taxon>Eukaryota</taxon>
        <taxon>Metazoa</taxon>
        <taxon>Chordata</taxon>
        <taxon>Tunicata</taxon>
        <taxon>Appendicularia</taxon>
        <taxon>Copelata</taxon>
        <taxon>Oikopleuridae</taxon>
        <taxon>Oikopleura</taxon>
    </lineage>
</organism>
<evidence type="ECO:0000313" key="3">
    <source>
        <dbReference type="Proteomes" id="UP001158576"/>
    </source>
</evidence>
<dbReference type="Proteomes" id="UP001158576">
    <property type="component" value="Chromosome 2"/>
</dbReference>
<name>A0ABN7T7I9_OIKDI</name>
<accession>A0ABN7T7I9</accession>
<protein>
    <submittedName>
        <fullName evidence="2">Oidioi.mRNA.OKI2018_I69.chr2.g4794.t1.cds</fullName>
    </submittedName>
</protein>
<keyword evidence="3" id="KW-1185">Reference proteome</keyword>
<proteinExistence type="predicted"/>
<evidence type="ECO:0000313" key="2">
    <source>
        <dbReference type="EMBL" id="CAG5110385.1"/>
    </source>
</evidence>
<dbReference type="EMBL" id="OU015567">
    <property type="protein sequence ID" value="CAG5110385.1"/>
    <property type="molecule type" value="Genomic_DNA"/>
</dbReference>
<gene>
    <name evidence="2" type="ORF">OKIOD_LOCUS13559</name>
</gene>
<evidence type="ECO:0000256" key="1">
    <source>
        <dbReference type="SAM" id="MobiDB-lite"/>
    </source>
</evidence>
<feature type="compositionally biased region" description="Basic residues" evidence="1">
    <location>
        <begin position="82"/>
        <end position="92"/>
    </location>
</feature>
<sequence length="106" mass="12912">MRLFPTFYSHHKINNRTTAGKRGRENEVLEQRLNNFILEEHQHERKQQKTMKKYIRRLVENRQSTRQIKQQNKFISREVRKNSKFRMNRQQKKSSPQASDSGENTP</sequence>